<evidence type="ECO:0000256" key="5">
    <source>
        <dbReference type="ARBA" id="ARBA00022553"/>
    </source>
</evidence>
<evidence type="ECO:0000256" key="7">
    <source>
        <dbReference type="ARBA" id="ARBA00022692"/>
    </source>
</evidence>
<dbReference type="PANTHER" id="PTHR45528:SF1">
    <property type="entry name" value="SENSOR HISTIDINE KINASE CPXA"/>
    <property type="match status" value="1"/>
</dbReference>
<keyword evidence="11 14" id="KW-1133">Transmembrane helix</keyword>
<evidence type="ECO:0000256" key="10">
    <source>
        <dbReference type="ARBA" id="ARBA00022840"/>
    </source>
</evidence>
<evidence type="ECO:0000256" key="2">
    <source>
        <dbReference type="ARBA" id="ARBA00004651"/>
    </source>
</evidence>
<dbReference type="InterPro" id="IPR050398">
    <property type="entry name" value="HssS/ArlS-like"/>
</dbReference>
<dbReference type="AlphaFoldDB" id="A0AB35IHQ0"/>
<dbReference type="RefSeq" id="WP_003536903.1">
    <property type="nucleotide sequence ID" value="NZ_CAACVM010000006.1"/>
</dbReference>
<keyword evidence="8" id="KW-0547">Nucleotide-binding</keyword>
<dbReference type="Pfam" id="PF02518">
    <property type="entry name" value="HATPase_c"/>
    <property type="match status" value="1"/>
</dbReference>
<dbReference type="InterPro" id="IPR003594">
    <property type="entry name" value="HATPase_dom"/>
</dbReference>
<evidence type="ECO:0000313" key="17">
    <source>
        <dbReference type="Proteomes" id="UP001211987"/>
    </source>
</evidence>
<dbReference type="GO" id="GO:0005524">
    <property type="term" value="F:ATP binding"/>
    <property type="evidence" value="ECO:0007669"/>
    <property type="project" value="UniProtKB-KW"/>
</dbReference>
<dbReference type="EMBL" id="JAQLKE010000003">
    <property type="protein sequence ID" value="MDB7082613.1"/>
    <property type="molecule type" value="Genomic_DNA"/>
</dbReference>
<keyword evidence="6" id="KW-0808">Transferase</keyword>
<evidence type="ECO:0000313" key="16">
    <source>
        <dbReference type="EMBL" id="MDB7082613.1"/>
    </source>
</evidence>
<evidence type="ECO:0000259" key="15">
    <source>
        <dbReference type="PROSITE" id="PS50109"/>
    </source>
</evidence>
<comment type="subcellular location">
    <subcellularLocation>
        <location evidence="2">Cell membrane</location>
        <topology evidence="2">Multi-pass membrane protein</topology>
    </subcellularLocation>
</comment>
<dbReference type="Gene3D" id="1.10.287.130">
    <property type="match status" value="1"/>
</dbReference>
<evidence type="ECO:0000256" key="11">
    <source>
        <dbReference type="ARBA" id="ARBA00022989"/>
    </source>
</evidence>
<gene>
    <name evidence="16" type="ORF">PM738_02270</name>
</gene>
<dbReference type="GO" id="GO:0005886">
    <property type="term" value="C:plasma membrane"/>
    <property type="evidence" value="ECO:0007669"/>
    <property type="project" value="UniProtKB-SubCell"/>
</dbReference>
<proteinExistence type="predicted"/>
<feature type="transmembrane region" description="Helical" evidence="14">
    <location>
        <begin position="20"/>
        <end position="39"/>
    </location>
</feature>
<dbReference type="SMART" id="SM00387">
    <property type="entry name" value="HATPase_c"/>
    <property type="match status" value="1"/>
</dbReference>
<keyword evidence="10" id="KW-0067">ATP-binding</keyword>
<keyword evidence="9 16" id="KW-0418">Kinase</keyword>
<evidence type="ECO:0000256" key="14">
    <source>
        <dbReference type="SAM" id="Phobius"/>
    </source>
</evidence>
<dbReference type="SUPFAM" id="SSF47384">
    <property type="entry name" value="Homodimeric domain of signal transducing histidine kinase"/>
    <property type="match status" value="1"/>
</dbReference>
<keyword evidence="7 14" id="KW-0812">Transmembrane</keyword>
<evidence type="ECO:0000256" key="12">
    <source>
        <dbReference type="ARBA" id="ARBA00023012"/>
    </source>
</evidence>
<organism evidence="16 17">
    <name type="scientific">Thomasclavelia ramosa</name>
    <dbReference type="NCBI Taxonomy" id="1547"/>
    <lineage>
        <taxon>Bacteria</taxon>
        <taxon>Bacillati</taxon>
        <taxon>Bacillota</taxon>
        <taxon>Erysipelotrichia</taxon>
        <taxon>Erysipelotrichales</taxon>
        <taxon>Coprobacillaceae</taxon>
        <taxon>Thomasclavelia</taxon>
    </lineage>
</organism>
<name>A0AB35IHQ0_9FIRM</name>
<keyword evidence="5" id="KW-0597">Phosphoprotein</keyword>
<evidence type="ECO:0000256" key="9">
    <source>
        <dbReference type="ARBA" id="ARBA00022777"/>
    </source>
</evidence>
<dbReference type="GO" id="GO:0000155">
    <property type="term" value="F:phosphorelay sensor kinase activity"/>
    <property type="evidence" value="ECO:0007669"/>
    <property type="project" value="InterPro"/>
</dbReference>
<dbReference type="SMART" id="SM00388">
    <property type="entry name" value="HisKA"/>
    <property type="match status" value="1"/>
</dbReference>
<feature type="transmembrane region" description="Helical" evidence="14">
    <location>
        <begin position="170"/>
        <end position="190"/>
    </location>
</feature>
<dbReference type="InterPro" id="IPR003661">
    <property type="entry name" value="HisK_dim/P_dom"/>
</dbReference>
<keyword evidence="13 14" id="KW-0472">Membrane</keyword>
<evidence type="ECO:0000256" key="13">
    <source>
        <dbReference type="ARBA" id="ARBA00023136"/>
    </source>
</evidence>
<dbReference type="Pfam" id="PF00512">
    <property type="entry name" value="HisKA"/>
    <property type="match status" value="1"/>
</dbReference>
<dbReference type="Gene3D" id="3.30.565.10">
    <property type="entry name" value="Histidine kinase-like ATPase, C-terminal domain"/>
    <property type="match status" value="1"/>
</dbReference>
<dbReference type="InterPro" id="IPR005467">
    <property type="entry name" value="His_kinase_dom"/>
</dbReference>
<evidence type="ECO:0000256" key="8">
    <source>
        <dbReference type="ARBA" id="ARBA00022741"/>
    </source>
</evidence>
<evidence type="ECO:0000256" key="4">
    <source>
        <dbReference type="ARBA" id="ARBA00022475"/>
    </source>
</evidence>
<dbReference type="CDD" id="cd00082">
    <property type="entry name" value="HisKA"/>
    <property type="match status" value="1"/>
</dbReference>
<evidence type="ECO:0000256" key="6">
    <source>
        <dbReference type="ARBA" id="ARBA00022679"/>
    </source>
</evidence>
<keyword evidence="12" id="KW-0902">Two-component regulatory system</keyword>
<dbReference type="InterPro" id="IPR036097">
    <property type="entry name" value="HisK_dim/P_sf"/>
</dbReference>
<keyword evidence="4" id="KW-1003">Cell membrane</keyword>
<dbReference type="InterPro" id="IPR036890">
    <property type="entry name" value="HATPase_C_sf"/>
</dbReference>
<feature type="domain" description="Histidine kinase" evidence="15">
    <location>
        <begin position="246"/>
        <end position="445"/>
    </location>
</feature>
<sequence length="445" mass="51150">MLNKFSLQRQLSRFSLQKQLIIIFSLLAMLVILILVPLINKNLNALIDEEMFKTLDTSQSAYIDFDYSPIAKSSDKQIYHMTYDKNTNYLFPPSNLTRDKVLALYPVFADKLNEMLKGNKDKIQAKGTLDGDTLYFQITKKDSDSYIISLVYSDYSASLISSIRQQIINILYVSFAVIGAIIFIWVSGLIKPLKLIRNYIEDIRKDKQSELKIDRGDEIGFVSDELVAMKEEIDKQSKIKEEMIHNISHDLKTPIALIKSYSQSVKDDIYPYGDKNSSMDIIIENAERLDGKVKSLLYLNRLDFISGENSDSEVDMHELIEHIVIQLQGMHPEIEIETDLAFVSFKGDEECWRICVENIVDNAYRYVDKKIKIILKNDYLEIYNDGEPIDNDNIEALFQPYEKGTKGQFGLGLSIVHKTCTMYGYNVTAVNQETGVSFIIEKKYN</sequence>
<dbReference type="PANTHER" id="PTHR45528">
    <property type="entry name" value="SENSOR HISTIDINE KINASE CPXA"/>
    <property type="match status" value="1"/>
</dbReference>
<dbReference type="Proteomes" id="UP001211987">
    <property type="component" value="Unassembled WGS sequence"/>
</dbReference>
<evidence type="ECO:0000256" key="1">
    <source>
        <dbReference type="ARBA" id="ARBA00000085"/>
    </source>
</evidence>
<evidence type="ECO:0000256" key="3">
    <source>
        <dbReference type="ARBA" id="ARBA00012438"/>
    </source>
</evidence>
<comment type="caution">
    <text evidence="16">The sequence shown here is derived from an EMBL/GenBank/DDBJ whole genome shotgun (WGS) entry which is preliminary data.</text>
</comment>
<comment type="catalytic activity">
    <reaction evidence="1">
        <text>ATP + protein L-histidine = ADP + protein N-phospho-L-histidine.</text>
        <dbReference type="EC" id="2.7.13.3"/>
    </reaction>
</comment>
<dbReference type="SUPFAM" id="SSF55874">
    <property type="entry name" value="ATPase domain of HSP90 chaperone/DNA topoisomerase II/histidine kinase"/>
    <property type="match status" value="1"/>
</dbReference>
<dbReference type="Gene3D" id="6.10.340.10">
    <property type="match status" value="1"/>
</dbReference>
<accession>A0AB35IHQ0</accession>
<protein>
    <recommendedName>
        <fullName evidence="3">histidine kinase</fullName>
        <ecNumber evidence="3">2.7.13.3</ecNumber>
    </recommendedName>
</protein>
<dbReference type="EC" id="2.7.13.3" evidence="3"/>
<reference evidence="16" key="1">
    <citation type="submission" date="2023-01" db="EMBL/GenBank/DDBJ databases">
        <title>Human gut microbiome strain richness.</title>
        <authorList>
            <person name="Chen-Liaw A."/>
        </authorList>
    </citation>
    <scope>NUCLEOTIDE SEQUENCE</scope>
    <source>
        <strain evidence="16">1001217st2_G6_1001217B_191108</strain>
    </source>
</reference>
<dbReference type="PROSITE" id="PS50109">
    <property type="entry name" value="HIS_KIN"/>
    <property type="match status" value="1"/>
</dbReference>